<dbReference type="EMBL" id="CP031124">
    <property type="protein sequence ID" value="AXF84378.1"/>
    <property type="molecule type" value="Genomic_DNA"/>
</dbReference>
<dbReference type="Proteomes" id="UP000252182">
    <property type="component" value="Chromosome"/>
</dbReference>
<feature type="coiled-coil region" evidence="1">
    <location>
        <begin position="31"/>
        <end position="58"/>
    </location>
</feature>
<evidence type="ECO:0000313" key="3">
    <source>
        <dbReference type="Proteomes" id="UP000252182"/>
    </source>
</evidence>
<name>A0A345D7P0_9BURK</name>
<evidence type="ECO:0000313" key="2">
    <source>
        <dbReference type="EMBL" id="AXF84378.1"/>
    </source>
</evidence>
<gene>
    <name evidence="2" type="ORF">DTO96_100081</name>
</gene>
<accession>A0A345D7P0</accession>
<dbReference type="KEGG" id="hyf:DTO96_100081"/>
<evidence type="ECO:0000256" key="1">
    <source>
        <dbReference type="SAM" id="Coils"/>
    </source>
</evidence>
<proteinExistence type="predicted"/>
<keyword evidence="1" id="KW-0175">Coiled coil</keyword>
<protein>
    <submittedName>
        <fullName evidence="2">Uncharacterized protein</fullName>
    </submittedName>
</protein>
<organism evidence="2 3">
    <name type="scientific">Ephemeroptericola cinctiostellae</name>
    <dbReference type="NCBI Taxonomy" id="2268024"/>
    <lineage>
        <taxon>Bacteria</taxon>
        <taxon>Pseudomonadati</taxon>
        <taxon>Pseudomonadota</taxon>
        <taxon>Betaproteobacteria</taxon>
        <taxon>Burkholderiales</taxon>
        <taxon>Burkholderiaceae</taxon>
        <taxon>Ephemeroptericola</taxon>
    </lineage>
</organism>
<reference evidence="3" key="1">
    <citation type="submission" date="2018-07" db="EMBL/GenBank/DDBJ databases">
        <authorList>
            <person name="Kim H."/>
        </authorList>
    </citation>
    <scope>NUCLEOTIDE SEQUENCE [LARGE SCALE GENOMIC DNA]</scope>
    <source>
        <strain evidence="3">F02</strain>
    </source>
</reference>
<keyword evidence="3" id="KW-1185">Reference proteome</keyword>
<dbReference type="AlphaFoldDB" id="A0A345D7P0"/>
<sequence>MALRLYTYPTCIVTPMTSFKPPIWHKPDGSALACVEKIKVLNENLDELRELAQDALDDAVLMGGTEAQVRATLHALMDSLRSNYPEQKP</sequence>